<feature type="region of interest" description="Disordered" evidence="1">
    <location>
        <begin position="99"/>
        <end position="118"/>
    </location>
</feature>
<organism evidence="2 3">
    <name type="scientific">Parelaphostrongylus tenuis</name>
    <name type="common">Meningeal worm</name>
    <dbReference type="NCBI Taxonomy" id="148309"/>
    <lineage>
        <taxon>Eukaryota</taxon>
        <taxon>Metazoa</taxon>
        <taxon>Ecdysozoa</taxon>
        <taxon>Nematoda</taxon>
        <taxon>Chromadorea</taxon>
        <taxon>Rhabditida</taxon>
        <taxon>Rhabditina</taxon>
        <taxon>Rhabditomorpha</taxon>
        <taxon>Strongyloidea</taxon>
        <taxon>Metastrongylidae</taxon>
        <taxon>Parelaphostrongylus</taxon>
    </lineage>
</organism>
<dbReference type="AlphaFoldDB" id="A0AAD5N6W4"/>
<feature type="compositionally biased region" description="Polar residues" evidence="1">
    <location>
        <begin position="12"/>
        <end position="24"/>
    </location>
</feature>
<accession>A0AAD5N6W4</accession>
<evidence type="ECO:0000313" key="2">
    <source>
        <dbReference type="EMBL" id="KAJ1361369.1"/>
    </source>
</evidence>
<comment type="caution">
    <text evidence="2">The sequence shown here is derived from an EMBL/GenBank/DDBJ whole genome shotgun (WGS) entry which is preliminary data.</text>
</comment>
<sequence>METAWGAKKWPESTQQGRNMKSTQTCSTSMLIGIARASHRYVTAPFPTGGVSEVGDMPISIRFFCTLVKATAYLSARNSELRERGEIVEKPRKIVRSLPIPRETKADMEKSSSAYGAT</sequence>
<evidence type="ECO:0000256" key="1">
    <source>
        <dbReference type="SAM" id="MobiDB-lite"/>
    </source>
</evidence>
<proteinExistence type="predicted"/>
<evidence type="ECO:0000313" key="3">
    <source>
        <dbReference type="Proteomes" id="UP001196413"/>
    </source>
</evidence>
<name>A0AAD5N6W4_PARTN</name>
<feature type="region of interest" description="Disordered" evidence="1">
    <location>
        <begin position="1"/>
        <end position="24"/>
    </location>
</feature>
<dbReference type="EMBL" id="JAHQIW010004179">
    <property type="protein sequence ID" value="KAJ1361369.1"/>
    <property type="molecule type" value="Genomic_DNA"/>
</dbReference>
<gene>
    <name evidence="2" type="ORF">KIN20_020596</name>
</gene>
<protein>
    <submittedName>
        <fullName evidence="2">Uncharacterized protein</fullName>
    </submittedName>
</protein>
<reference evidence="2" key="1">
    <citation type="submission" date="2021-06" db="EMBL/GenBank/DDBJ databases">
        <title>Parelaphostrongylus tenuis whole genome reference sequence.</title>
        <authorList>
            <person name="Garwood T.J."/>
            <person name="Larsen P.A."/>
            <person name="Fountain-Jones N.M."/>
            <person name="Garbe J.R."/>
            <person name="Macchietto M.G."/>
            <person name="Kania S.A."/>
            <person name="Gerhold R.W."/>
            <person name="Richards J.E."/>
            <person name="Wolf T.M."/>
        </authorList>
    </citation>
    <scope>NUCLEOTIDE SEQUENCE</scope>
    <source>
        <strain evidence="2">MNPRO001-30</strain>
        <tissue evidence="2">Meninges</tissue>
    </source>
</reference>
<dbReference type="Proteomes" id="UP001196413">
    <property type="component" value="Unassembled WGS sequence"/>
</dbReference>
<keyword evidence="3" id="KW-1185">Reference proteome</keyword>